<dbReference type="RefSeq" id="WP_171198455.1">
    <property type="nucleotide sequence ID" value="NZ_JABEND010000002.1"/>
</dbReference>
<gene>
    <name evidence="3" type="ORF">HKD39_03325</name>
</gene>
<dbReference type="SUPFAM" id="SSF51735">
    <property type="entry name" value="NAD(P)-binding Rossmann-fold domains"/>
    <property type="match status" value="1"/>
</dbReference>
<dbReference type="InterPro" id="IPR002347">
    <property type="entry name" value="SDR_fam"/>
</dbReference>
<reference evidence="3 4" key="1">
    <citation type="submission" date="2020-05" db="EMBL/GenBank/DDBJ databases">
        <title>Nakamurella sp. DB0629 isolated from air conditioner.</title>
        <authorList>
            <person name="Kim D.H."/>
            <person name="Kim D.-U."/>
        </authorList>
    </citation>
    <scope>NUCLEOTIDE SEQUENCE [LARGE SCALE GENOMIC DNA]</scope>
    <source>
        <strain evidence="3 4">DB0629</strain>
    </source>
</reference>
<dbReference type="InterPro" id="IPR036291">
    <property type="entry name" value="NAD(P)-bd_dom_sf"/>
</dbReference>
<dbReference type="PRINTS" id="PR00081">
    <property type="entry name" value="GDHRDH"/>
</dbReference>
<dbReference type="Proteomes" id="UP000562984">
    <property type="component" value="Unassembled WGS sequence"/>
</dbReference>
<evidence type="ECO:0000313" key="3">
    <source>
        <dbReference type="EMBL" id="NNG34768.1"/>
    </source>
</evidence>
<dbReference type="Pfam" id="PF13561">
    <property type="entry name" value="adh_short_C2"/>
    <property type="match status" value="1"/>
</dbReference>
<dbReference type="FunFam" id="3.40.50.720:FF:000084">
    <property type="entry name" value="Short-chain dehydrogenase reductase"/>
    <property type="match status" value="1"/>
</dbReference>
<organism evidence="3 4">
    <name type="scientific">Nakamurella aerolata</name>
    <dbReference type="NCBI Taxonomy" id="1656892"/>
    <lineage>
        <taxon>Bacteria</taxon>
        <taxon>Bacillati</taxon>
        <taxon>Actinomycetota</taxon>
        <taxon>Actinomycetes</taxon>
        <taxon>Nakamurellales</taxon>
        <taxon>Nakamurellaceae</taxon>
        <taxon>Nakamurella</taxon>
    </lineage>
</organism>
<name>A0A849A6N6_9ACTN</name>
<dbReference type="GO" id="GO:0016491">
    <property type="term" value="F:oxidoreductase activity"/>
    <property type="evidence" value="ECO:0007669"/>
    <property type="project" value="UniProtKB-KW"/>
</dbReference>
<comment type="caution">
    <text evidence="3">The sequence shown here is derived from an EMBL/GenBank/DDBJ whole genome shotgun (WGS) entry which is preliminary data.</text>
</comment>
<dbReference type="PANTHER" id="PTHR43477:SF1">
    <property type="entry name" value="DIHYDROANTICAPSIN 7-DEHYDROGENASE"/>
    <property type="match status" value="1"/>
</dbReference>
<protein>
    <submittedName>
        <fullName evidence="3">SDR family oxidoreductase</fullName>
    </submittedName>
</protein>
<accession>A0A849A6N6</accession>
<dbReference type="InterPro" id="IPR020904">
    <property type="entry name" value="Sc_DH/Rdtase_CS"/>
</dbReference>
<evidence type="ECO:0000256" key="2">
    <source>
        <dbReference type="ARBA" id="ARBA00023002"/>
    </source>
</evidence>
<proteinExistence type="inferred from homology"/>
<dbReference type="AlphaFoldDB" id="A0A849A6N6"/>
<dbReference type="PROSITE" id="PS00061">
    <property type="entry name" value="ADH_SHORT"/>
    <property type="match status" value="1"/>
</dbReference>
<evidence type="ECO:0000256" key="1">
    <source>
        <dbReference type="ARBA" id="ARBA00006484"/>
    </source>
</evidence>
<keyword evidence="2" id="KW-0560">Oxidoreductase</keyword>
<keyword evidence="4" id="KW-1185">Reference proteome</keyword>
<evidence type="ECO:0000313" key="4">
    <source>
        <dbReference type="Proteomes" id="UP000562984"/>
    </source>
</evidence>
<dbReference type="InterPro" id="IPR051122">
    <property type="entry name" value="SDR_DHRS6-like"/>
</dbReference>
<sequence length="259" mass="26110">MNQHNTDAAAPAVVITGAAAGIGRGCAELLSARGYAVFGIDRSAELPAGIAGAVADVADPEQLEAAFALAAEWSPALAGLVCAAGIQRYGTVGDTGAAQFDEVLDVNLRGAFLAAHYADPLLRAGGAGGAVVLVSSVQAYITQSNVVAYAASKGGLVSMMRGMAIDYAPLGIRANAVCPGSVDTPMLRWAAERFAGTETSAEKLIAQWGAAHPLGRVATVDEVAEVVEFLLSPRASFVTGTAVTVDGGLTAGQAVKLPE</sequence>
<comment type="similarity">
    <text evidence="1">Belongs to the short-chain dehydrogenases/reductases (SDR) family.</text>
</comment>
<dbReference type="CDD" id="cd05233">
    <property type="entry name" value="SDR_c"/>
    <property type="match status" value="1"/>
</dbReference>
<dbReference type="Gene3D" id="3.40.50.720">
    <property type="entry name" value="NAD(P)-binding Rossmann-like Domain"/>
    <property type="match status" value="1"/>
</dbReference>
<dbReference type="PANTHER" id="PTHR43477">
    <property type="entry name" value="DIHYDROANTICAPSIN 7-DEHYDROGENASE"/>
    <property type="match status" value="1"/>
</dbReference>
<dbReference type="EMBL" id="JABEND010000002">
    <property type="protein sequence ID" value="NNG34768.1"/>
    <property type="molecule type" value="Genomic_DNA"/>
</dbReference>